<gene>
    <name evidence="1" type="ORF">XM38_004270</name>
</gene>
<keyword evidence="2" id="KW-1185">Reference proteome</keyword>
<dbReference type="RefSeq" id="WP_080812565.1">
    <property type="nucleotide sequence ID" value="NZ_CP021983.2"/>
</dbReference>
<accession>A0A1Z3HGV7</accession>
<protein>
    <submittedName>
        <fullName evidence="1">Uncharacterized protein</fullName>
    </submittedName>
</protein>
<proteinExistence type="predicted"/>
<dbReference type="KEGG" id="hhg:XM38_004270"/>
<organism evidence="1 2">
    <name type="scientific">Halomicronema hongdechloris C2206</name>
    <dbReference type="NCBI Taxonomy" id="1641165"/>
    <lineage>
        <taxon>Bacteria</taxon>
        <taxon>Bacillati</taxon>
        <taxon>Cyanobacteriota</taxon>
        <taxon>Cyanophyceae</taxon>
        <taxon>Nodosilineales</taxon>
        <taxon>Nodosilineaceae</taxon>
        <taxon>Halomicronema</taxon>
    </lineage>
</organism>
<dbReference type="STRING" id="1641165.XM38_21540"/>
<dbReference type="AlphaFoldDB" id="A0A1Z3HGV7"/>
<reference evidence="1 2" key="1">
    <citation type="journal article" date="2016" name="Biochim. Biophys. Acta">
        <title>Characterization of red-shifted phycobilisomes isolated from the chlorophyll f-containing cyanobacterium Halomicronema hongdechloris.</title>
        <authorList>
            <person name="Li Y."/>
            <person name="Lin Y."/>
            <person name="Garvey C.J."/>
            <person name="Birch D."/>
            <person name="Corkery R.W."/>
            <person name="Loughlin P.C."/>
            <person name="Scheer H."/>
            <person name="Willows R.D."/>
            <person name="Chen M."/>
        </authorList>
    </citation>
    <scope>NUCLEOTIDE SEQUENCE [LARGE SCALE GENOMIC DNA]</scope>
    <source>
        <strain evidence="1 2">C2206</strain>
    </source>
</reference>
<evidence type="ECO:0000313" key="2">
    <source>
        <dbReference type="Proteomes" id="UP000191901"/>
    </source>
</evidence>
<evidence type="ECO:0000313" key="1">
    <source>
        <dbReference type="EMBL" id="ASC69500.1"/>
    </source>
</evidence>
<dbReference type="OrthoDB" id="574426at2"/>
<dbReference type="Proteomes" id="UP000191901">
    <property type="component" value="Chromosome"/>
</dbReference>
<dbReference type="EMBL" id="CP021983">
    <property type="protein sequence ID" value="ASC69500.1"/>
    <property type="molecule type" value="Genomic_DNA"/>
</dbReference>
<name>A0A1Z3HGV7_9CYAN</name>
<sequence>MESTEALNSETLKALIKDSLREVLREERLHLCKLLMPFVSDEEQAEIETQVGSPKDFDASETIDLTDWVKHGGSIQ</sequence>